<name>U6GXR9_EIMAC</name>
<dbReference type="VEuPathDB" id="ToxoDB:EAH_00036160"/>
<organism evidence="3 4">
    <name type="scientific">Eimeria acervulina</name>
    <name type="common">Coccidian parasite</name>
    <dbReference type="NCBI Taxonomy" id="5801"/>
    <lineage>
        <taxon>Eukaryota</taxon>
        <taxon>Sar</taxon>
        <taxon>Alveolata</taxon>
        <taxon>Apicomplexa</taxon>
        <taxon>Conoidasida</taxon>
        <taxon>Coccidia</taxon>
        <taxon>Eucoccidiorida</taxon>
        <taxon>Eimeriorina</taxon>
        <taxon>Eimeriidae</taxon>
        <taxon>Eimeria</taxon>
    </lineage>
</organism>
<protein>
    <recommendedName>
        <fullName evidence="5">Transmembrane protein</fullName>
    </recommendedName>
</protein>
<evidence type="ECO:0000256" key="2">
    <source>
        <dbReference type="SAM" id="Phobius"/>
    </source>
</evidence>
<reference evidence="3" key="2">
    <citation type="submission" date="2013-10" db="EMBL/GenBank/DDBJ databases">
        <authorList>
            <person name="Aslett M."/>
        </authorList>
    </citation>
    <scope>NUCLEOTIDE SEQUENCE</scope>
    <source>
        <strain evidence="3">Houghton</strain>
    </source>
</reference>
<reference evidence="3" key="1">
    <citation type="submission" date="2013-10" db="EMBL/GenBank/DDBJ databases">
        <title>Genomic analysis of the causative agents of coccidiosis in chickens.</title>
        <authorList>
            <person name="Reid A.J."/>
            <person name="Blake D."/>
            <person name="Billington K."/>
            <person name="Browne H."/>
            <person name="Dunn M."/>
            <person name="Hung S."/>
            <person name="Kawahara F."/>
            <person name="Miranda-Saavedra D."/>
            <person name="Mourier T."/>
            <person name="Nagra H."/>
            <person name="Otto T.D."/>
            <person name="Rawlings N."/>
            <person name="Sanchez A."/>
            <person name="Sanders M."/>
            <person name="Subramaniam C."/>
            <person name="Tay Y."/>
            <person name="Dear P."/>
            <person name="Doerig C."/>
            <person name="Gruber A."/>
            <person name="Parkinson J."/>
            <person name="Shirley M."/>
            <person name="Wan K.L."/>
            <person name="Berriman M."/>
            <person name="Tomley F."/>
            <person name="Pain A."/>
        </authorList>
    </citation>
    <scope>NUCLEOTIDE SEQUENCE</scope>
    <source>
        <strain evidence="3">Houghton</strain>
    </source>
</reference>
<dbReference type="OrthoDB" id="351120at2759"/>
<dbReference type="RefSeq" id="XP_013247529.1">
    <property type="nucleotide sequence ID" value="XM_013392075.1"/>
</dbReference>
<dbReference type="Proteomes" id="UP000018050">
    <property type="component" value="Unassembled WGS sequence"/>
</dbReference>
<proteinExistence type="predicted"/>
<keyword evidence="2" id="KW-1133">Transmembrane helix</keyword>
<evidence type="ECO:0000256" key="1">
    <source>
        <dbReference type="SAM" id="MobiDB-lite"/>
    </source>
</evidence>
<feature type="transmembrane region" description="Helical" evidence="2">
    <location>
        <begin position="54"/>
        <end position="74"/>
    </location>
</feature>
<evidence type="ECO:0000313" key="4">
    <source>
        <dbReference type="Proteomes" id="UP000018050"/>
    </source>
</evidence>
<keyword evidence="2" id="KW-0472">Membrane</keyword>
<sequence length="414" mass="45943">MEQRLVNEGGPTSPHAELPGSGLMQRPTPDGAEPELRESELSTTLRMQKKTHAVPFWIGAAAVFLFSLLVLGGWKAVAKRERRPVGPPVPTDPEGLKGTLDALEKAAERVRAKWTLSSEDVRAAFSSYYSPRNVASPREVDPRTIPGTVGLLVDTYVKALKSGPFPDKNASKEEKEEYALSNMLLSAVLDAVYTRLDQLTSMESFAAGNPGIEVVHLGVRTPLLWMCDLEKEEDTVSFAKFSRDLQAAGIVQLPPQNGEGPTAPEAQVERLKGYVKLNNLISSYDQKVLGIFQELLGFVAQAKFGRDSDGKERIDNLYISPSSPPFPFTRFAQAVDRSSKRTEVRRVSPSNVLGWKDHWNMPGLQAQIFRERTKVVGSVYLQQEERRDAVSGWLKRHEHLTRLSHPFTIAVSLL</sequence>
<evidence type="ECO:0008006" key="5">
    <source>
        <dbReference type="Google" id="ProtNLM"/>
    </source>
</evidence>
<dbReference type="EMBL" id="HG673399">
    <property type="protein sequence ID" value="CDI83344.1"/>
    <property type="molecule type" value="Genomic_DNA"/>
</dbReference>
<feature type="region of interest" description="Disordered" evidence="1">
    <location>
        <begin position="1"/>
        <end position="34"/>
    </location>
</feature>
<keyword evidence="4" id="KW-1185">Reference proteome</keyword>
<dbReference type="AlphaFoldDB" id="U6GXR9"/>
<gene>
    <name evidence="3" type="ORF">EAH_00036160</name>
</gene>
<accession>U6GXR9</accession>
<dbReference type="GeneID" id="25271686"/>
<evidence type="ECO:0000313" key="3">
    <source>
        <dbReference type="EMBL" id="CDI83344.1"/>
    </source>
</evidence>
<keyword evidence="2" id="KW-0812">Transmembrane</keyword>